<organism evidence="1">
    <name type="scientific">marine sediment metagenome</name>
    <dbReference type="NCBI Taxonomy" id="412755"/>
    <lineage>
        <taxon>unclassified sequences</taxon>
        <taxon>metagenomes</taxon>
        <taxon>ecological metagenomes</taxon>
    </lineage>
</organism>
<name>A0A0F9III2_9ZZZZ</name>
<comment type="caution">
    <text evidence="1">The sequence shown here is derived from an EMBL/GenBank/DDBJ whole genome shotgun (WGS) entry which is preliminary data.</text>
</comment>
<accession>A0A0F9III2</accession>
<dbReference type="EMBL" id="LAZR01013960">
    <property type="protein sequence ID" value="KKM19549.1"/>
    <property type="molecule type" value="Genomic_DNA"/>
</dbReference>
<protein>
    <submittedName>
        <fullName evidence="1">Uncharacterized protein</fullName>
    </submittedName>
</protein>
<dbReference type="AlphaFoldDB" id="A0A0F9III2"/>
<proteinExistence type="predicted"/>
<gene>
    <name evidence="1" type="ORF">LCGC14_1654540</name>
</gene>
<reference evidence="1" key="1">
    <citation type="journal article" date="2015" name="Nature">
        <title>Complex archaea that bridge the gap between prokaryotes and eukaryotes.</title>
        <authorList>
            <person name="Spang A."/>
            <person name="Saw J.H."/>
            <person name="Jorgensen S.L."/>
            <person name="Zaremba-Niedzwiedzka K."/>
            <person name="Martijn J."/>
            <person name="Lind A.E."/>
            <person name="van Eijk R."/>
            <person name="Schleper C."/>
            <person name="Guy L."/>
            <person name="Ettema T.J."/>
        </authorList>
    </citation>
    <scope>NUCLEOTIDE SEQUENCE</scope>
</reference>
<evidence type="ECO:0000313" key="1">
    <source>
        <dbReference type="EMBL" id="KKM19549.1"/>
    </source>
</evidence>
<sequence>MIRTRQKNIPPLFGGCRFSTKLDSIRSDEAFIVKNCHIDSRGVAFTRGGSRAISLEQLDGEITSIYEFTKPVAGGGLQTETLVTAGYKWYKWDKEPSGADNFDVIGAFNTTDKPSLVTFVDGSGVTICILANGTDFYKYLGDGVNVTDLLDSPGDFQSTSLPRYLEVYENRLAASGCDDNPTNVYMSDLLDPTTWGAAKFFAVDANRDRSRITGLSVVWSFLVAMKNHATYIMTEGDPESSTVQQIPVSFTYGTQSHWSIVVWGNKLFFGDENGFYVGVLRQAVDNGLEVTRISDNIDDKFGEVRKYNQIQGVYVPDTNEIWWSVYPQHSDRYSTILVLNLHLSNFDNPDRRFVWSGWFEIEGSDAICLGKTVDSNGHVKIWRGDRNGYVYVMEEPAQFKDEDENGSDEDVESKIVLAPFFGPSFIDVKRFRSFAPRLFQNTNSSTLVSWVVDQLYKEDGATIKLEGNIPYFTDGSDSKEPQLWGSTVFATFPMLPFVIDIERVGRFIIFVISNDGSNASDRIAYSGATVTYQNLGVRRMA</sequence>